<keyword evidence="3" id="KW-0378">Hydrolase</keyword>
<evidence type="ECO:0000313" key="8">
    <source>
        <dbReference type="Proteomes" id="UP001281130"/>
    </source>
</evidence>
<feature type="active site" description="Proton donor/acceptor" evidence="5">
    <location>
        <position position="169"/>
    </location>
</feature>
<dbReference type="SUPFAM" id="SSF52096">
    <property type="entry name" value="ClpP/crotonase"/>
    <property type="match status" value="2"/>
</dbReference>
<dbReference type="InterPro" id="IPR047217">
    <property type="entry name" value="S49_SppA_67K_type_N"/>
</dbReference>
<dbReference type="CDD" id="cd07018">
    <property type="entry name" value="S49_SppA_67K_type"/>
    <property type="match status" value="1"/>
</dbReference>
<dbReference type="InterPro" id="IPR029045">
    <property type="entry name" value="ClpP/crotonase-like_dom_sf"/>
</dbReference>
<keyword evidence="2" id="KW-0645">Protease</keyword>
<dbReference type="Pfam" id="PF01343">
    <property type="entry name" value="Peptidase_S49"/>
    <property type="match status" value="2"/>
</dbReference>
<dbReference type="GO" id="GO:0006465">
    <property type="term" value="P:signal peptide processing"/>
    <property type="evidence" value="ECO:0007669"/>
    <property type="project" value="InterPro"/>
</dbReference>
<evidence type="ECO:0000259" key="6">
    <source>
        <dbReference type="Pfam" id="PF01343"/>
    </source>
</evidence>
<dbReference type="Proteomes" id="UP001281130">
    <property type="component" value="Unassembled WGS sequence"/>
</dbReference>
<reference evidence="7" key="1">
    <citation type="submission" date="2023-11" db="EMBL/GenBank/DDBJ databases">
        <title>MicrobeMod: A computational toolkit for identifying prokaryotic methylation and restriction-modification with nanopore sequencing.</title>
        <authorList>
            <person name="Crits-Christoph A."/>
            <person name="Kang S.C."/>
            <person name="Lee H."/>
            <person name="Ostrov N."/>
        </authorList>
    </citation>
    <scope>NUCLEOTIDE SEQUENCE</scope>
    <source>
        <strain evidence="7">ATCC 51242</strain>
    </source>
</reference>
<comment type="caution">
    <text evidence="7">The sequence shown here is derived from an EMBL/GenBank/DDBJ whole genome shotgun (WGS) entry which is preliminary data.</text>
</comment>
<dbReference type="GO" id="GO:0016020">
    <property type="term" value="C:membrane"/>
    <property type="evidence" value="ECO:0007669"/>
    <property type="project" value="InterPro"/>
</dbReference>
<dbReference type="PIRSF" id="PIRSF001217">
    <property type="entry name" value="Protease_4_SppA"/>
    <property type="match status" value="1"/>
</dbReference>
<evidence type="ECO:0000256" key="5">
    <source>
        <dbReference type="PIRSR" id="PIRSR001217-1"/>
    </source>
</evidence>
<feature type="domain" description="Peptidase S49" evidence="6">
    <location>
        <begin position="359"/>
        <end position="508"/>
    </location>
</feature>
<dbReference type="GO" id="GO:0008236">
    <property type="term" value="F:serine-type peptidase activity"/>
    <property type="evidence" value="ECO:0007669"/>
    <property type="project" value="UniProtKB-KW"/>
</dbReference>
<sequence length="575" mass="61979">MLLSLASVWTALRNLFVGLLRRRPDFVWLDVRGDLPEFEPRVGFLRRRFSGGEPPVSLEGLRARLSALAADGEVRGVVLRIRGLGAGWAALEEIRGELLEYRRGGGRVVAYLVECNTPTYYLASAADRVLAAPLATVDVTGLRSSVTFLKDALERVGVEAEVVAVSPYKSAFDRFTRTDFSRESREQVERLLDDRFGEFTSAVAAGRGMTVGEVERLVDSAPYPAKRAEEAGLVDGVLYEDELSAWFARELLPESGRERAKLAEWSAAKGSLRRERPRSAKKTVGVVSLSGAITRGKSRRLPLPVPILGGEQAGDESVVAALRAAEGNRQVGAVVFHVESGGGDALASDLIWREVERIRKEKPVVVLMGNVAASGGYYVGAAANHILLRRNTVTGSIGVITLRPNAAKLYEKLGLNSVSLTRGERAAMLDVSRPPTEDELRTIEEQLGSFYSEFKARVAAGRNLDESRLEGLAGGRVWSGASAVKLGLADEVGGFRRAVEVAAELAGIEDVRPGDAVLVRSPRKGRPAPGDPESLVRSALAGVVPGSPGELVEVLRELLVARTLAVMPFEIQDEA</sequence>
<dbReference type="InterPro" id="IPR002142">
    <property type="entry name" value="Peptidase_S49"/>
</dbReference>
<accession>A0AB35T2B8</accession>
<dbReference type="Gene3D" id="6.20.330.10">
    <property type="match status" value="1"/>
</dbReference>
<dbReference type="PANTHER" id="PTHR33209">
    <property type="entry name" value="PROTEASE 4"/>
    <property type="match status" value="1"/>
</dbReference>
<dbReference type="InterPro" id="IPR004634">
    <property type="entry name" value="Pept_S49_pIV"/>
</dbReference>
<evidence type="ECO:0000313" key="7">
    <source>
        <dbReference type="EMBL" id="MDX5893879.1"/>
    </source>
</evidence>
<evidence type="ECO:0000256" key="1">
    <source>
        <dbReference type="ARBA" id="ARBA00008683"/>
    </source>
</evidence>
<feature type="active site" description="Nucleophile" evidence="5">
    <location>
        <position position="374"/>
    </location>
</feature>
<evidence type="ECO:0000256" key="2">
    <source>
        <dbReference type="ARBA" id="ARBA00022670"/>
    </source>
</evidence>
<dbReference type="AlphaFoldDB" id="A0AB35T2B8"/>
<gene>
    <name evidence="7" type="ORF">SIL72_07520</name>
</gene>
<keyword evidence="4" id="KW-0720">Serine protease</keyword>
<evidence type="ECO:0000256" key="4">
    <source>
        <dbReference type="ARBA" id="ARBA00022825"/>
    </source>
</evidence>
<dbReference type="Gene3D" id="3.90.226.10">
    <property type="entry name" value="2-enoyl-CoA Hydratase, Chain A, domain 1"/>
    <property type="match status" value="3"/>
</dbReference>
<evidence type="ECO:0000256" key="3">
    <source>
        <dbReference type="ARBA" id="ARBA00022801"/>
    </source>
</evidence>
<proteinExistence type="inferred from homology"/>
<organism evidence="7 8">
    <name type="scientific">Rubrobacter radiotolerans</name>
    <name type="common">Arthrobacter radiotolerans</name>
    <dbReference type="NCBI Taxonomy" id="42256"/>
    <lineage>
        <taxon>Bacteria</taxon>
        <taxon>Bacillati</taxon>
        <taxon>Actinomycetota</taxon>
        <taxon>Rubrobacteria</taxon>
        <taxon>Rubrobacterales</taxon>
        <taxon>Rubrobacteraceae</taxon>
        <taxon>Rubrobacter</taxon>
    </lineage>
</organism>
<dbReference type="RefSeq" id="WP_051589437.1">
    <property type="nucleotide sequence ID" value="NZ_CP007514.1"/>
</dbReference>
<comment type="similarity">
    <text evidence="1">Belongs to the peptidase S49 family.</text>
</comment>
<dbReference type="EMBL" id="JAWXXX010000001">
    <property type="protein sequence ID" value="MDX5893879.1"/>
    <property type="molecule type" value="Genomic_DNA"/>
</dbReference>
<dbReference type="PANTHER" id="PTHR33209:SF1">
    <property type="entry name" value="PEPTIDASE S49 DOMAIN-CONTAINING PROTEIN"/>
    <property type="match status" value="1"/>
</dbReference>
<dbReference type="InterPro" id="IPR047272">
    <property type="entry name" value="S49_SppA_C"/>
</dbReference>
<name>A0AB35T2B8_RUBRA</name>
<feature type="domain" description="Peptidase S49" evidence="6">
    <location>
        <begin position="107"/>
        <end position="248"/>
    </location>
</feature>
<dbReference type="CDD" id="cd07023">
    <property type="entry name" value="S49_Sppa_N_C"/>
    <property type="match status" value="1"/>
</dbReference>
<protein>
    <submittedName>
        <fullName evidence="7">S49 family peptidase</fullName>
    </submittedName>
</protein>